<keyword evidence="4" id="KW-1185">Reference proteome</keyword>
<dbReference type="SUPFAM" id="SSF56112">
    <property type="entry name" value="Protein kinase-like (PK-like)"/>
    <property type="match status" value="1"/>
</dbReference>
<feature type="region of interest" description="Disordered" evidence="1">
    <location>
        <begin position="45"/>
        <end position="66"/>
    </location>
</feature>
<organism evidence="3 4">
    <name type="scientific">Apatococcus lobatus</name>
    <dbReference type="NCBI Taxonomy" id="904363"/>
    <lineage>
        <taxon>Eukaryota</taxon>
        <taxon>Viridiplantae</taxon>
        <taxon>Chlorophyta</taxon>
        <taxon>core chlorophytes</taxon>
        <taxon>Trebouxiophyceae</taxon>
        <taxon>Chlorellales</taxon>
        <taxon>Chlorellaceae</taxon>
        <taxon>Apatococcus</taxon>
    </lineage>
</organism>
<sequence>MRKNFPRGLEQIKLGLLNYARASPFLLPQQVKALSRDLPQRLSLTHRLNESAKDRSHTSRSQKEKVRPDTMVIVSSCTLLLGEDKHANLAAAFQDLQSKRVDLSSRHYKDVTFLLAYAAAETSFQWFFLPQLADQAPITLGPLLDMATELGRYELLRTCIQAYRLLFVMKVNLADLPTRLAPYVILDRGDGRSLEWTKEGICKKIPDFQSYLKQQCTTLEAIEKAYQASNEAAQAARSKGQQPCLIGSIHPPRLLKQGYKVITSPQGFPPMVLSEEDLHAIALASCEAARILHTKGLVHRDLRFANIIELARRQYVVIDLESVAEVSSAALPGNFEQVLKTCTQSTLDPQRHYTEASDMYSIGILLEGLCSNTTQPSEALQRFIIQLKSKKLSAAAAVQYLGTSWENSGQDVMQP</sequence>
<proteinExistence type="predicted"/>
<dbReference type="GO" id="GO:0005524">
    <property type="term" value="F:ATP binding"/>
    <property type="evidence" value="ECO:0007669"/>
    <property type="project" value="InterPro"/>
</dbReference>
<dbReference type="PROSITE" id="PS50011">
    <property type="entry name" value="PROTEIN_KINASE_DOM"/>
    <property type="match status" value="1"/>
</dbReference>
<evidence type="ECO:0000259" key="2">
    <source>
        <dbReference type="PROSITE" id="PS50011"/>
    </source>
</evidence>
<dbReference type="Gene3D" id="1.10.510.10">
    <property type="entry name" value="Transferase(Phosphotransferase) domain 1"/>
    <property type="match status" value="1"/>
</dbReference>
<dbReference type="Pfam" id="PF00069">
    <property type="entry name" value="Pkinase"/>
    <property type="match status" value="1"/>
</dbReference>
<feature type="domain" description="Protein kinase" evidence="2">
    <location>
        <begin position="1"/>
        <end position="415"/>
    </location>
</feature>
<evidence type="ECO:0000256" key="1">
    <source>
        <dbReference type="SAM" id="MobiDB-lite"/>
    </source>
</evidence>
<dbReference type="EMBL" id="JALJOS010000007">
    <property type="protein sequence ID" value="KAK9836726.1"/>
    <property type="molecule type" value="Genomic_DNA"/>
</dbReference>
<evidence type="ECO:0000313" key="3">
    <source>
        <dbReference type="EMBL" id="KAK9836726.1"/>
    </source>
</evidence>
<comment type="caution">
    <text evidence="3">The sequence shown here is derived from an EMBL/GenBank/DDBJ whole genome shotgun (WGS) entry which is preliminary data.</text>
</comment>
<dbReference type="InterPro" id="IPR011009">
    <property type="entry name" value="Kinase-like_dom_sf"/>
</dbReference>
<name>A0AAW1RU58_9CHLO</name>
<gene>
    <name evidence="3" type="ORF">WJX74_006809</name>
</gene>
<reference evidence="3 4" key="1">
    <citation type="journal article" date="2024" name="Nat. Commun.">
        <title>Phylogenomics reveals the evolutionary origins of lichenization in chlorophyte algae.</title>
        <authorList>
            <person name="Puginier C."/>
            <person name="Libourel C."/>
            <person name="Otte J."/>
            <person name="Skaloud P."/>
            <person name="Haon M."/>
            <person name="Grisel S."/>
            <person name="Petersen M."/>
            <person name="Berrin J.G."/>
            <person name="Delaux P.M."/>
            <person name="Dal Grande F."/>
            <person name="Keller J."/>
        </authorList>
    </citation>
    <scope>NUCLEOTIDE SEQUENCE [LARGE SCALE GENOMIC DNA]</scope>
    <source>
        <strain evidence="3 4">SAG 2145</strain>
    </source>
</reference>
<accession>A0AAW1RU58</accession>
<protein>
    <recommendedName>
        <fullName evidence="2">Protein kinase domain-containing protein</fullName>
    </recommendedName>
</protein>
<evidence type="ECO:0000313" key="4">
    <source>
        <dbReference type="Proteomes" id="UP001438707"/>
    </source>
</evidence>
<dbReference type="AlphaFoldDB" id="A0AAW1RU58"/>
<feature type="compositionally biased region" description="Basic and acidic residues" evidence="1">
    <location>
        <begin position="47"/>
        <end position="66"/>
    </location>
</feature>
<dbReference type="InterPro" id="IPR000719">
    <property type="entry name" value="Prot_kinase_dom"/>
</dbReference>
<dbReference type="Proteomes" id="UP001438707">
    <property type="component" value="Unassembled WGS sequence"/>
</dbReference>
<dbReference type="GO" id="GO:0004672">
    <property type="term" value="F:protein kinase activity"/>
    <property type="evidence" value="ECO:0007669"/>
    <property type="project" value="InterPro"/>
</dbReference>